<evidence type="ECO:0000313" key="3">
    <source>
        <dbReference type="Proteomes" id="UP000244060"/>
    </source>
</evidence>
<dbReference type="Gene3D" id="3.40.50.1820">
    <property type="entry name" value="alpha/beta hydrolase"/>
    <property type="match status" value="1"/>
</dbReference>
<protein>
    <submittedName>
        <fullName evidence="2">Lysophospholipase</fullName>
    </submittedName>
</protein>
<dbReference type="InterPro" id="IPR029058">
    <property type="entry name" value="AB_hydrolase_fold"/>
</dbReference>
<dbReference type="PANTHER" id="PTHR11614">
    <property type="entry name" value="PHOSPHOLIPASE-RELATED"/>
    <property type="match status" value="1"/>
</dbReference>
<dbReference type="Proteomes" id="UP000244060">
    <property type="component" value="Unassembled WGS sequence"/>
</dbReference>
<organism evidence="2 3">
    <name type="scientific">Cereibacter azotoformans</name>
    <dbReference type="NCBI Taxonomy" id="43057"/>
    <lineage>
        <taxon>Bacteria</taxon>
        <taxon>Pseudomonadati</taxon>
        <taxon>Pseudomonadota</taxon>
        <taxon>Alphaproteobacteria</taxon>
        <taxon>Rhodobacterales</taxon>
        <taxon>Paracoccaceae</taxon>
        <taxon>Cereibacter</taxon>
    </lineage>
</organism>
<reference evidence="2 3" key="1">
    <citation type="submission" date="2018-04" db="EMBL/GenBank/DDBJ databases">
        <title>Genomic Encyclopedia of Type Strains, Phase III (KMG-III): the genomes of soil and plant-associated and newly described type strains.</title>
        <authorList>
            <person name="Whitman W."/>
        </authorList>
    </citation>
    <scope>NUCLEOTIDE SEQUENCE [LARGE SCALE GENOMIC DNA]</scope>
    <source>
        <strain evidence="2 3">KA25</strain>
    </source>
</reference>
<sequence length="320" mass="34855">MSAAPFHTEIARGPDGVRAQWISAQDGVRLRSVIWPEGGRGTVLLFSGRTEYAEKYGPAADQLRRRGYASATLDWRGQGLSDRSLRDPLVGHIGDFAEYQQDVAAFVAHVRAQGLPEPYHLLAHSMGGCIGLRALQEGLEVRSASFSAPMWGIRVHAALRVVAAALGALARRTGLGHRYVPGTGTRSYVVATAFESNVLTRDREMFAWMQDQLARVPELGLAGPSLDWLRAAFAETHRLSHLPSPPLPALCIVGSAEKVVDLDEIRRRMDGWRGGELQIVPGAEHEVMMDRPEVRDAFFDAATALFDRAAEAAPLRSGSA</sequence>
<dbReference type="EMBL" id="QAOT01000002">
    <property type="protein sequence ID" value="PTR20368.1"/>
    <property type="molecule type" value="Genomic_DNA"/>
</dbReference>
<accession>A0A2T5KD71</accession>
<dbReference type="OrthoDB" id="9788260at2"/>
<feature type="domain" description="Serine aminopeptidase S33" evidence="1">
    <location>
        <begin position="40"/>
        <end position="291"/>
    </location>
</feature>
<comment type="caution">
    <text evidence="2">The sequence shown here is derived from an EMBL/GenBank/DDBJ whole genome shotgun (WGS) entry which is preliminary data.</text>
</comment>
<proteinExistence type="predicted"/>
<dbReference type="Pfam" id="PF12146">
    <property type="entry name" value="Hydrolase_4"/>
    <property type="match status" value="1"/>
</dbReference>
<evidence type="ECO:0000313" key="2">
    <source>
        <dbReference type="EMBL" id="PTR20368.1"/>
    </source>
</evidence>
<gene>
    <name evidence="2" type="ORF">C8J28_102133</name>
</gene>
<evidence type="ECO:0000259" key="1">
    <source>
        <dbReference type="Pfam" id="PF12146"/>
    </source>
</evidence>
<dbReference type="RefSeq" id="WP_108220208.1">
    <property type="nucleotide sequence ID" value="NZ_CP090021.1"/>
</dbReference>
<dbReference type="InterPro" id="IPR051044">
    <property type="entry name" value="MAG_DAG_Lipase"/>
</dbReference>
<dbReference type="SUPFAM" id="SSF53474">
    <property type="entry name" value="alpha/beta-Hydrolases"/>
    <property type="match status" value="1"/>
</dbReference>
<dbReference type="InterPro" id="IPR022742">
    <property type="entry name" value="Hydrolase_4"/>
</dbReference>
<dbReference type="AlphaFoldDB" id="A0A2T5KD71"/>
<name>A0A2T5KD71_9RHOB</name>
<keyword evidence="3" id="KW-1185">Reference proteome</keyword>